<dbReference type="InterPro" id="IPR025334">
    <property type="entry name" value="DUF4240"/>
</dbReference>
<name>A0A3Q9BWD5_9ACTN</name>
<keyword evidence="3" id="KW-1185">Reference proteome</keyword>
<gene>
    <name evidence="2" type="ORF">EJC51_22440</name>
</gene>
<dbReference type="Proteomes" id="UP000280197">
    <property type="component" value="Chromosome"/>
</dbReference>
<dbReference type="AlphaFoldDB" id="A0A3Q9BWD5"/>
<reference evidence="2 3" key="1">
    <citation type="submission" date="2018-12" db="EMBL/GenBank/DDBJ databases">
        <authorList>
            <person name="Li K."/>
        </authorList>
    </citation>
    <scope>NUCLEOTIDE SEQUENCE [LARGE SCALE GENOMIC DNA]</scope>
    <source>
        <strain evidence="3">CR22</strain>
    </source>
</reference>
<dbReference type="EMBL" id="CP034463">
    <property type="protein sequence ID" value="AZP18602.1"/>
    <property type="molecule type" value="Genomic_DNA"/>
</dbReference>
<protein>
    <submittedName>
        <fullName evidence="2">DUF4240 domain-containing protein</fullName>
    </submittedName>
</protein>
<evidence type="ECO:0000313" key="2">
    <source>
        <dbReference type="EMBL" id="AZP18602.1"/>
    </source>
</evidence>
<evidence type="ECO:0000259" key="1">
    <source>
        <dbReference type="Pfam" id="PF14024"/>
    </source>
</evidence>
<dbReference type="RefSeq" id="WP_126272740.1">
    <property type="nucleotide sequence ID" value="NZ_CP034463.1"/>
</dbReference>
<evidence type="ECO:0000313" key="3">
    <source>
        <dbReference type="Proteomes" id="UP000280197"/>
    </source>
</evidence>
<dbReference type="KEGG" id="saqu:EJC51_22440"/>
<proteinExistence type="predicted"/>
<accession>A0A3Q9BWD5</accession>
<organism evidence="2 3">
    <name type="scientific">Streptomyces aquilus</name>
    <dbReference type="NCBI Taxonomy" id="2548456"/>
    <lineage>
        <taxon>Bacteria</taxon>
        <taxon>Bacillati</taxon>
        <taxon>Actinomycetota</taxon>
        <taxon>Actinomycetes</taxon>
        <taxon>Kitasatosporales</taxon>
        <taxon>Streptomycetaceae</taxon>
        <taxon>Streptomyces</taxon>
    </lineage>
</organism>
<dbReference type="Pfam" id="PF14024">
    <property type="entry name" value="DUF4240"/>
    <property type="match status" value="1"/>
</dbReference>
<feature type="domain" description="DUF4240" evidence="1">
    <location>
        <begin position="1"/>
        <end position="132"/>
    </location>
</feature>
<sequence length="195" mass="21981">MDTKEFWHLINKARFATTDEAPFHEALAALLAARPKQQILEYQDHFDTLHDALYRWDVWAAAYLIGGGCSDDSFMDFRAGLIAQGRHWYERAAASPDSLAEHPDVIAAATDVGDRALFDEDANYCASDAYERITGEGETFWADWKQYVADRPSVDSPADPLGEDFDFDDEDEMRRRLPRLAALFLPAPSTSRKSG</sequence>